<dbReference type="PROSITE" id="PS00018">
    <property type="entry name" value="EF_HAND_1"/>
    <property type="match status" value="3"/>
</dbReference>
<dbReference type="OMA" id="DIDDWMN"/>
<evidence type="ECO:0000259" key="2">
    <source>
        <dbReference type="PROSITE" id="PS50222"/>
    </source>
</evidence>
<proteinExistence type="predicted"/>
<dbReference type="InterPro" id="IPR018247">
    <property type="entry name" value="EF_Hand_1_Ca_BS"/>
</dbReference>
<dbReference type="AlphaFoldDB" id="A0A8S1LTD7"/>
<name>A0A8S1LTD7_PARPR</name>
<dbReference type="Pfam" id="PF13499">
    <property type="entry name" value="EF-hand_7"/>
    <property type="match status" value="1"/>
</dbReference>
<dbReference type="Proteomes" id="UP000688137">
    <property type="component" value="Unassembled WGS sequence"/>
</dbReference>
<evidence type="ECO:0000256" key="1">
    <source>
        <dbReference type="ARBA" id="ARBA00022837"/>
    </source>
</evidence>
<organism evidence="3 5">
    <name type="scientific">Paramecium primaurelia</name>
    <dbReference type="NCBI Taxonomy" id="5886"/>
    <lineage>
        <taxon>Eukaryota</taxon>
        <taxon>Sar</taxon>
        <taxon>Alveolata</taxon>
        <taxon>Ciliophora</taxon>
        <taxon>Intramacronucleata</taxon>
        <taxon>Oligohymenophorea</taxon>
        <taxon>Peniculida</taxon>
        <taxon>Parameciidae</taxon>
        <taxon>Paramecium</taxon>
    </lineage>
</organism>
<feature type="domain" description="EF-hand" evidence="2">
    <location>
        <begin position="167"/>
        <end position="202"/>
    </location>
</feature>
<evidence type="ECO:0000313" key="3">
    <source>
        <dbReference type="EMBL" id="CAD8070359.1"/>
    </source>
</evidence>
<dbReference type="PANTHER" id="PTHR19972:SF10">
    <property type="entry name" value="CALBINDIN-32"/>
    <property type="match status" value="1"/>
</dbReference>
<evidence type="ECO:0000313" key="4">
    <source>
        <dbReference type="EMBL" id="CAD8081519.1"/>
    </source>
</evidence>
<sequence>MDTNKLRSSGYQLSDRVQFGGVFEPEKCKQIAKQVMELYDSNKDGYIEQNEIAMMLSDAYRAMNKGFNPTSQDVSNCQAILDRKSTGRVHTEDIEQLVQKYFSGQPPAQPVKRVPEKLSRIAQERLEVARRIFKFVDKDGSGFLTEEEVPELLKETYKHMGMNDYQPTKEDVTIWIQMTDTDGDGKVTLEDYEQLVLDSLRKQGISLE</sequence>
<accession>A0A8S1LTD7</accession>
<evidence type="ECO:0000313" key="5">
    <source>
        <dbReference type="Proteomes" id="UP000688137"/>
    </source>
</evidence>
<dbReference type="Pfam" id="PF13202">
    <property type="entry name" value="EF-hand_5"/>
    <property type="match status" value="1"/>
</dbReference>
<dbReference type="GO" id="GO:0005509">
    <property type="term" value="F:calcium ion binding"/>
    <property type="evidence" value="ECO:0007669"/>
    <property type="project" value="InterPro"/>
</dbReference>
<dbReference type="GO" id="GO:0051480">
    <property type="term" value="P:regulation of cytosolic calcium ion concentration"/>
    <property type="evidence" value="ECO:0007669"/>
    <property type="project" value="TreeGrafter"/>
</dbReference>
<dbReference type="CDD" id="cd00051">
    <property type="entry name" value="EFh"/>
    <property type="match status" value="1"/>
</dbReference>
<comment type="caution">
    <text evidence="3">The sequence shown here is derived from an EMBL/GenBank/DDBJ whole genome shotgun (WGS) entry which is preliminary data.</text>
</comment>
<dbReference type="PANTHER" id="PTHR19972">
    <property type="entry name" value="CALBINDIN"/>
    <property type="match status" value="1"/>
</dbReference>
<dbReference type="EMBL" id="CAJJDM010000045">
    <property type="protein sequence ID" value="CAD8070359.1"/>
    <property type="molecule type" value="Genomic_DNA"/>
</dbReference>
<feature type="domain" description="EF-hand" evidence="2">
    <location>
        <begin position="27"/>
        <end position="62"/>
    </location>
</feature>
<dbReference type="GO" id="GO:0005634">
    <property type="term" value="C:nucleus"/>
    <property type="evidence" value="ECO:0007669"/>
    <property type="project" value="TreeGrafter"/>
</dbReference>
<dbReference type="PROSITE" id="PS50222">
    <property type="entry name" value="EF_HAND_2"/>
    <property type="match status" value="3"/>
</dbReference>
<gene>
    <name evidence="3" type="ORF">PPRIM_AZ9-3.1.T0450188</name>
    <name evidence="4" type="ORF">PPRIM_AZ9-3.1.T0660036</name>
</gene>
<protein>
    <recommendedName>
        <fullName evidence="2">EF-hand domain-containing protein</fullName>
    </recommendedName>
</protein>
<dbReference type="InterPro" id="IPR051001">
    <property type="entry name" value="Calbindin_Ca-bind"/>
</dbReference>
<feature type="domain" description="EF-hand" evidence="2">
    <location>
        <begin position="124"/>
        <end position="159"/>
    </location>
</feature>
<dbReference type="InterPro" id="IPR002048">
    <property type="entry name" value="EF_hand_dom"/>
</dbReference>
<dbReference type="SMART" id="SM00054">
    <property type="entry name" value="EFh"/>
    <property type="match status" value="3"/>
</dbReference>
<reference evidence="3" key="1">
    <citation type="submission" date="2021-01" db="EMBL/GenBank/DDBJ databases">
        <authorList>
            <consortium name="Genoscope - CEA"/>
            <person name="William W."/>
        </authorList>
    </citation>
    <scope>NUCLEOTIDE SEQUENCE</scope>
</reference>
<keyword evidence="5" id="KW-1185">Reference proteome</keyword>
<dbReference type="GO" id="GO:0005829">
    <property type="term" value="C:cytosol"/>
    <property type="evidence" value="ECO:0007669"/>
    <property type="project" value="TreeGrafter"/>
</dbReference>
<dbReference type="EMBL" id="CAJJDM010000068">
    <property type="protein sequence ID" value="CAD8081519.1"/>
    <property type="molecule type" value="Genomic_DNA"/>
</dbReference>
<keyword evidence="1" id="KW-0106">Calcium</keyword>